<name>A0A6S6ULQ0_9BACT</name>
<accession>A0A6S6ULQ0</accession>
<dbReference type="AlphaFoldDB" id="A0A6S6ULQ0"/>
<keyword evidence="1" id="KW-0175">Coiled coil</keyword>
<dbReference type="PANTHER" id="PTHR20992">
    <property type="entry name" value="AT15442P-RELATED"/>
    <property type="match status" value="1"/>
</dbReference>
<dbReference type="EMBL" id="CACVAQ010000547">
    <property type="protein sequence ID" value="CAA6830312.1"/>
    <property type="molecule type" value="Genomic_DNA"/>
</dbReference>
<feature type="transmembrane region" description="Helical" evidence="2">
    <location>
        <begin position="67"/>
        <end position="83"/>
    </location>
</feature>
<sequence>MEEKNTSNNKNEPLGLEPKAAVAPRSGIMSTLYRGIQELKELFSLHLDTDEAGTIESVRKSIEFKGGNLWGLIFAAFIASIGLNMNSGAVVIGAMLISPLMGPIVGIGYALATNDFDTLKSALRNLVIFVVGSVLSSFIYFSISPIKSLTDQLEARTYPTFYDVMIAICGGAIGIVASSRLDRGNAIPGVAIATALMPPLCTVGYGLATGEWTYAGGALYLFFINSVFIAGTSLIFVRALKFPKKEFLDPAREQRYKAILVLIVVFTIIPSLWTGYNLVQRELFNSKAALFEKKIEGYYLEKGVIIDQKEDYRRDTSSITLITSGGLRDSDKANLKHEMQEVGLEHTLLIFKEGNLDAELLMAEVQDLKTKISSIKEDYSGVLKKLSENDEVVLKNQTERISFLETELSKYKVKSKRTTKPINDIALEFSTLYPNAVEISYNELIRMNTESRILDTLPTVVIRWDGRRIRKAQKERIENFFQARMKLDTISVIIY</sequence>
<feature type="transmembrane region" description="Helical" evidence="2">
    <location>
        <begin position="89"/>
        <end position="111"/>
    </location>
</feature>
<dbReference type="PANTHER" id="PTHR20992:SF9">
    <property type="entry name" value="AT15442P-RELATED"/>
    <property type="match status" value="1"/>
</dbReference>
<dbReference type="InterPro" id="IPR005240">
    <property type="entry name" value="DUF389"/>
</dbReference>
<feature type="transmembrane region" description="Helical" evidence="2">
    <location>
        <begin position="214"/>
        <end position="237"/>
    </location>
</feature>
<feature type="transmembrane region" description="Helical" evidence="2">
    <location>
        <begin position="123"/>
        <end position="141"/>
    </location>
</feature>
<keyword evidence="2" id="KW-0472">Membrane</keyword>
<protein>
    <submittedName>
        <fullName evidence="3">FIG00761799: membrane protein</fullName>
    </submittedName>
</protein>
<evidence type="ECO:0000313" key="3">
    <source>
        <dbReference type="EMBL" id="CAA6830312.1"/>
    </source>
</evidence>
<dbReference type="Pfam" id="PF04087">
    <property type="entry name" value="DUF389"/>
    <property type="match status" value="1"/>
</dbReference>
<feature type="coiled-coil region" evidence="1">
    <location>
        <begin position="358"/>
        <end position="414"/>
    </location>
</feature>
<evidence type="ECO:0000256" key="1">
    <source>
        <dbReference type="SAM" id="Coils"/>
    </source>
</evidence>
<keyword evidence="2" id="KW-0812">Transmembrane</keyword>
<feature type="transmembrane region" description="Helical" evidence="2">
    <location>
        <begin position="258"/>
        <end position="276"/>
    </location>
</feature>
<organism evidence="3">
    <name type="scientific">uncultured Aureispira sp</name>
    <dbReference type="NCBI Taxonomy" id="1331704"/>
    <lineage>
        <taxon>Bacteria</taxon>
        <taxon>Pseudomonadati</taxon>
        <taxon>Bacteroidota</taxon>
        <taxon>Saprospiria</taxon>
        <taxon>Saprospirales</taxon>
        <taxon>Saprospiraceae</taxon>
        <taxon>Aureispira</taxon>
        <taxon>environmental samples</taxon>
    </lineage>
</organism>
<evidence type="ECO:0000256" key="2">
    <source>
        <dbReference type="SAM" id="Phobius"/>
    </source>
</evidence>
<gene>
    <name evidence="3" type="ORF">HELGO_WM27247</name>
</gene>
<keyword evidence="2" id="KW-1133">Transmembrane helix</keyword>
<proteinExistence type="predicted"/>
<feature type="transmembrane region" description="Helical" evidence="2">
    <location>
        <begin position="186"/>
        <end position="208"/>
    </location>
</feature>
<reference evidence="3" key="1">
    <citation type="submission" date="2020-01" db="EMBL/GenBank/DDBJ databases">
        <authorList>
            <person name="Meier V. D."/>
            <person name="Meier V D."/>
        </authorList>
    </citation>
    <scope>NUCLEOTIDE SEQUENCE</scope>
    <source>
        <strain evidence="3">HLG_WM_MAG_10</strain>
    </source>
</reference>
<feature type="transmembrane region" description="Helical" evidence="2">
    <location>
        <begin position="161"/>
        <end position="179"/>
    </location>
</feature>